<dbReference type="GO" id="GO:0016887">
    <property type="term" value="F:ATP hydrolysis activity"/>
    <property type="evidence" value="ECO:0007669"/>
    <property type="project" value="InterPro"/>
</dbReference>
<evidence type="ECO:0000256" key="5">
    <source>
        <dbReference type="ARBA" id="ARBA00022989"/>
    </source>
</evidence>
<dbReference type="GO" id="GO:0005886">
    <property type="term" value="C:plasma membrane"/>
    <property type="evidence" value="ECO:0007669"/>
    <property type="project" value="UniProtKB-SubCell"/>
</dbReference>
<comment type="caution">
    <text evidence="10">The sequence shown here is derived from an EMBL/GenBank/DDBJ whole genome shotgun (WGS) entry which is preliminary data.</text>
</comment>
<dbReference type="InterPro" id="IPR017871">
    <property type="entry name" value="ABC_transporter-like_CS"/>
</dbReference>
<keyword evidence="5 7" id="KW-1133">Transmembrane helix</keyword>
<protein>
    <submittedName>
        <fullName evidence="10">ATP-binding cassette subfamily C protein CydD</fullName>
    </submittedName>
</protein>
<dbReference type="PANTHER" id="PTHR24221:SF590">
    <property type="entry name" value="COMPONENT LINKED WITH THE ASSEMBLY OF CYTOCHROME' TRANSPORT TRANSMEMBRANE ATP-BINDING PROTEIN ABC TRANSPORTER CYDD-RELATED"/>
    <property type="match status" value="1"/>
</dbReference>
<dbReference type="InterPro" id="IPR003439">
    <property type="entry name" value="ABC_transporter-like_ATP-bd"/>
</dbReference>
<feature type="transmembrane region" description="Helical" evidence="7">
    <location>
        <begin position="153"/>
        <end position="173"/>
    </location>
</feature>
<dbReference type="AlphaFoldDB" id="A0A543D1F5"/>
<keyword evidence="11" id="KW-1185">Reference proteome</keyword>
<evidence type="ECO:0000256" key="3">
    <source>
        <dbReference type="ARBA" id="ARBA00022741"/>
    </source>
</evidence>
<keyword evidence="4 10" id="KW-0067">ATP-binding</keyword>
<dbReference type="CDD" id="cd18584">
    <property type="entry name" value="ABC_6TM_AarD_CydD"/>
    <property type="match status" value="1"/>
</dbReference>
<evidence type="ECO:0000256" key="6">
    <source>
        <dbReference type="ARBA" id="ARBA00023136"/>
    </source>
</evidence>
<evidence type="ECO:0000259" key="9">
    <source>
        <dbReference type="PROSITE" id="PS50929"/>
    </source>
</evidence>
<evidence type="ECO:0000313" key="11">
    <source>
        <dbReference type="Proteomes" id="UP000315677"/>
    </source>
</evidence>
<dbReference type="PANTHER" id="PTHR24221">
    <property type="entry name" value="ATP-BINDING CASSETTE SUB-FAMILY B"/>
    <property type="match status" value="1"/>
</dbReference>
<feature type="transmembrane region" description="Helical" evidence="7">
    <location>
        <begin position="53"/>
        <end position="76"/>
    </location>
</feature>
<dbReference type="SUPFAM" id="SSF52540">
    <property type="entry name" value="P-loop containing nucleoside triphosphate hydrolases"/>
    <property type="match status" value="1"/>
</dbReference>
<evidence type="ECO:0000259" key="8">
    <source>
        <dbReference type="PROSITE" id="PS50893"/>
    </source>
</evidence>
<evidence type="ECO:0000313" key="10">
    <source>
        <dbReference type="EMBL" id="TQM03167.1"/>
    </source>
</evidence>
<evidence type="ECO:0000256" key="7">
    <source>
        <dbReference type="SAM" id="Phobius"/>
    </source>
</evidence>
<feature type="transmembrane region" description="Helical" evidence="7">
    <location>
        <begin position="20"/>
        <end position="41"/>
    </location>
</feature>
<dbReference type="SUPFAM" id="SSF90123">
    <property type="entry name" value="ABC transporter transmembrane region"/>
    <property type="match status" value="1"/>
</dbReference>
<accession>A0A543D1F5</accession>
<dbReference type="SMART" id="SM00382">
    <property type="entry name" value="AAA"/>
    <property type="match status" value="1"/>
</dbReference>
<dbReference type="GO" id="GO:0140359">
    <property type="term" value="F:ABC-type transporter activity"/>
    <property type="evidence" value="ECO:0007669"/>
    <property type="project" value="InterPro"/>
</dbReference>
<dbReference type="InterPro" id="IPR039421">
    <property type="entry name" value="Type_1_exporter"/>
</dbReference>
<gene>
    <name evidence="10" type="ORF">FB558_7817</name>
</gene>
<dbReference type="RefSeq" id="WP_142063086.1">
    <property type="nucleotide sequence ID" value="NZ_VFPA01000006.1"/>
</dbReference>
<organism evidence="10 11">
    <name type="scientific">Pseudonocardia kunmingensis</name>
    <dbReference type="NCBI Taxonomy" id="630975"/>
    <lineage>
        <taxon>Bacteria</taxon>
        <taxon>Bacillati</taxon>
        <taxon>Actinomycetota</taxon>
        <taxon>Actinomycetes</taxon>
        <taxon>Pseudonocardiales</taxon>
        <taxon>Pseudonocardiaceae</taxon>
        <taxon>Pseudonocardia</taxon>
    </lineage>
</organism>
<dbReference type="NCBIfam" id="TIGR02857">
    <property type="entry name" value="CydD"/>
    <property type="match status" value="1"/>
</dbReference>
<proteinExistence type="predicted"/>
<evidence type="ECO:0000256" key="2">
    <source>
        <dbReference type="ARBA" id="ARBA00022692"/>
    </source>
</evidence>
<dbReference type="InterPro" id="IPR014216">
    <property type="entry name" value="ABC_transptr_CydD"/>
</dbReference>
<dbReference type="Pfam" id="PF00664">
    <property type="entry name" value="ABC_membrane"/>
    <property type="match status" value="1"/>
</dbReference>
<dbReference type="GO" id="GO:0005524">
    <property type="term" value="F:ATP binding"/>
    <property type="evidence" value="ECO:0007669"/>
    <property type="project" value="UniProtKB-KW"/>
</dbReference>
<reference evidence="10 11" key="1">
    <citation type="submission" date="2019-06" db="EMBL/GenBank/DDBJ databases">
        <title>Sequencing the genomes of 1000 actinobacteria strains.</title>
        <authorList>
            <person name="Klenk H.-P."/>
        </authorList>
    </citation>
    <scope>NUCLEOTIDE SEQUENCE [LARGE SCALE GENOMIC DNA]</scope>
    <source>
        <strain evidence="10 11">DSM 45301</strain>
    </source>
</reference>
<comment type="subcellular location">
    <subcellularLocation>
        <location evidence="1">Cell membrane</location>
        <topology evidence="1">Multi-pass membrane protein</topology>
    </subcellularLocation>
</comment>
<keyword evidence="6 7" id="KW-0472">Membrane</keyword>
<dbReference type="InterPro" id="IPR027417">
    <property type="entry name" value="P-loop_NTPase"/>
</dbReference>
<name>A0A543D1F5_9PSEU</name>
<dbReference type="EMBL" id="VFPA01000006">
    <property type="protein sequence ID" value="TQM03167.1"/>
    <property type="molecule type" value="Genomic_DNA"/>
</dbReference>
<feature type="transmembrane region" description="Helical" evidence="7">
    <location>
        <begin position="127"/>
        <end position="147"/>
    </location>
</feature>
<dbReference type="InterPro" id="IPR003593">
    <property type="entry name" value="AAA+_ATPase"/>
</dbReference>
<dbReference type="InterPro" id="IPR036640">
    <property type="entry name" value="ABC1_TM_sf"/>
</dbReference>
<dbReference type="OrthoDB" id="9806127at2"/>
<dbReference type="Pfam" id="PF00005">
    <property type="entry name" value="ABC_tran"/>
    <property type="match status" value="1"/>
</dbReference>
<dbReference type="InterPro" id="IPR011527">
    <property type="entry name" value="ABC1_TM_dom"/>
</dbReference>
<sequence length="564" mass="59536">MRPLDPRLVRSTAAVRVHLAVTVACGFAATALILLQAWLVAHAVAGATAGGAAALGGTLAAVGAVALARAALAYGAEAAALRSAARVKSDLRRRLVRHVAAGDPATTDAGEVATLATRGLDALDDYVARYLPQLVLAALVPVAVLVVVFRADWISALVIALTVPLIPVFMALVGMHTQERTRRQWHLLERLGGHFLDVVEGLPTLAVFRRAKAEAALIRRVTDAHREATMGTLRVAFLSAFVLELLATLAVALVAVEVGLRLLYGRLDLETALLVLILAPEAYLPLREVGARFHASMEGVTAAERVFAVLERPAVATAPPAPVATAARPAVRFEGVELTRPGRATPALDGVDLVLEPGTTTLVTGRSGAGKTSLLSLLLRFAEPTAGRVLVTGADGREVDLRDTDPDAWRRRVAWLPQHPYLFDASVADNVRLGLPDAPDEAVRRAVRRAEAQAVVEALPRGYGTPLGERGHRLSAGQLQRIALARAFLRQEVLDAPIVLLDEPTAHLDPEHAAAVRAGVARLLRGRTGVIVAHDEGWADLADAVVHLEGGRPAAAELVEVPGA</sequence>
<dbReference type="GO" id="GO:0042883">
    <property type="term" value="P:cysteine transport"/>
    <property type="evidence" value="ECO:0007669"/>
    <property type="project" value="InterPro"/>
</dbReference>
<dbReference type="Proteomes" id="UP000315677">
    <property type="component" value="Unassembled WGS sequence"/>
</dbReference>
<feature type="domain" description="ABC transmembrane type-1" evidence="9">
    <location>
        <begin position="20"/>
        <end position="298"/>
    </location>
</feature>
<dbReference type="PROSITE" id="PS50929">
    <property type="entry name" value="ABC_TM1F"/>
    <property type="match status" value="1"/>
</dbReference>
<dbReference type="Gene3D" id="3.40.50.300">
    <property type="entry name" value="P-loop containing nucleotide triphosphate hydrolases"/>
    <property type="match status" value="1"/>
</dbReference>
<feature type="transmembrane region" description="Helical" evidence="7">
    <location>
        <begin position="235"/>
        <end position="256"/>
    </location>
</feature>
<evidence type="ECO:0000256" key="1">
    <source>
        <dbReference type="ARBA" id="ARBA00004651"/>
    </source>
</evidence>
<dbReference type="PROSITE" id="PS50893">
    <property type="entry name" value="ABC_TRANSPORTER_2"/>
    <property type="match status" value="1"/>
</dbReference>
<keyword evidence="2 7" id="KW-0812">Transmembrane</keyword>
<dbReference type="Gene3D" id="1.20.1560.10">
    <property type="entry name" value="ABC transporter type 1, transmembrane domain"/>
    <property type="match status" value="1"/>
</dbReference>
<evidence type="ECO:0000256" key="4">
    <source>
        <dbReference type="ARBA" id="ARBA00022840"/>
    </source>
</evidence>
<dbReference type="PROSITE" id="PS00211">
    <property type="entry name" value="ABC_TRANSPORTER_1"/>
    <property type="match status" value="1"/>
</dbReference>
<keyword evidence="3" id="KW-0547">Nucleotide-binding</keyword>
<feature type="domain" description="ABC transporter" evidence="8">
    <location>
        <begin position="331"/>
        <end position="561"/>
    </location>
</feature>